<evidence type="ECO:0000256" key="6">
    <source>
        <dbReference type="ARBA" id="ARBA00023242"/>
    </source>
</evidence>
<evidence type="ECO:0000313" key="8">
    <source>
        <dbReference type="EMBL" id="CAK9023016.1"/>
    </source>
</evidence>
<dbReference type="EMBL" id="CAXAMN010007814">
    <property type="protein sequence ID" value="CAK9023016.1"/>
    <property type="molecule type" value="Genomic_DNA"/>
</dbReference>
<reference evidence="8 9" key="1">
    <citation type="submission" date="2024-02" db="EMBL/GenBank/DDBJ databases">
        <authorList>
            <person name="Chen Y."/>
            <person name="Shah S."/>
            <person name="Dougan E. K."/>
            <person name="Thang M."/>
            <person name="Chan C."/>
        </authorList>
    </citation>
    <scope>NUCLEOTIDE SEQUENCE [LARGE SCALE GENOMIC DNA]</scope>
</reference>
<comment type="caution">
    <text evidence="8">The sequence shown here is derived from an EMBL/GenBank/DDBJ whole genome shotgun (WGS) entry which is preliminary data.</text>
</comment>
<protein>
    <submittedName>
        <fullName evidence="8">Uncharacterized protein</fullName>
    </submittedName>
</protein>
<organism evidence="8 9">
    <name type="scientific">Durusdinium trenchii</name>
    <dbReference type="NCBI Taxonomy" id="1381693"/>
    <lineage>
        <taxon>Eukaryota</taxon>
        <taxon>Sar</taxon>
        <taxon>Alveolata</taxon>
        <taxon>Dinophyceae</taxon>
        <taxon>Suessiales</taxon>
        <taxon>Symbiodiniaceae</taxon>
        <taxon>Durusdinium</taxon>
    </lineage>
</organism>
<keyword evidence="3" id="KW-0507">mRNA processing</keyword>
<evidence type="ECO:0000313" key="9">
    <source>
        <dbReference type="Proteomes" id="UP001642484"/>
    </source>
</evidence>
<keyword evidence="6" id="KW-0539">Nucleus</keyword>
<keyword evidence="5" id="KW-0508">mRNA splicing</keyword>
<evidence type="ECO:0000256" key="7">
    <source>
        <dbReference type="SAM" id="Coils"/>
    </source>
</evidence>
<evidence type="ECO:0000256" key="3">
    <source>
        <dbReference type="ARBA" id="ARBA00022664"/>
    </source>
</evidence>
<dbReference type="PANTHER" id="PTHR23142">
    <property type="entry name" value="PRE-MRNA-SPLICING FACTOR 38A-RELATED"/>
    <property type="match status" value="1"/>
</dbReference>
<evidence type="ECO:0000256" key="5">
    <source>
        <dbReference type="ARBA" id="ARBA00023187"/>
    </source>
</evidence>
<evidence type="ECO:0000256" key="1">
    <source>
        <dbReference type="ARBA" id="ARBA00004123"/>
    </source>
</evidence>
<feature type="coiled-coil region" evidence="7">
    <location>
        <begin position="194"/>
        <end position="259"/>
    </location>
</feature>
<accession>A0ABP0K8X3</accession>
<evidence type="ECO:0000256" key="4">
    <source>
        <dbReference type="ARBA" id="ARBA00022728"/>
    </source>
</evidence>
<keyword evidence="4" id="KW-0747">Spliceosome</keyword>
<evidence type="ECO:0000256" key="2">
    <source>
        <dbReference type="ARBA" id="ARBA00006164"/>
    </source>
</evidence>
<comment type="similarity">
    <text evidence="2">Belongs to the PRP38 family.</text>
</comment>
<proteinExistence type="inferred from homology"/>
<sequence length="631" mass="69161">MGWFIGAEVRAQQAQQAQAQQAQQAQAAQAQQAQAAQQAAQQAAAQQAAQQAAAQQAAQQAAAQAAQALPPPSQAQQAVQQAAQQAAAQQAAQAAGVSLGNLGSLSLGGLPLAAFLQVCSPFVALNCFVPNSFGSLAVTASQAGLDQANAQAQTQAVQKLPRWQVVTRDVAAFGWHAALDAQAALDALGLGVVVEQAQAVAEAQQRAVVQAQAAAAAEQARLQQQQQQQQREQAIAQAKQRREEKLKEAQAEREAEEKLRCHLHKKPNSKCKFCKRHQEHVTERDEKKAALSKSTEKERRFDLIGAPRGALEIVNTKTYGFSPLLQTHVVESAHFKALLSLESFEQMIDEMNQLMDHPENAYIRCVGGWRGAEEESFLFVRFGLAPDSLWNWLGEYVLDDEELRPAKESPESLAGSFLAWCCHSVSHEMAVLGALEAHEMACSDMSEIPNLSVLDVWDSEWRTTIGEFVEGLLSQDKYYSTVLPRLPMSTKRQLEAKLAPIPQSRKRSKCNLAFLEVYREQGVKVEISHDGEWVTGTTLELIEDMPSRLKVLVKMDNDDSEKVIRAKIDRAAQAMKTDGSMRILHKLIGKAGFVPFFPPVFGRAHDFCVSLIDKRGRQRLLASKIQDGRNG</sequence>
<dbReference type="InterPro" id="IPR005037">
    <property type="entry name" value="PRP38"/>
</dbReference>
<gene>
    <name evidence="8" type="ORF">CCMP2556_LOCUS15076</name>
</gene>
<keyword evidence="9" id="KW-1185">Reference proteome</keyword>
<comment type="subcellular location">
    <subcellularLocation>
        <location evidence="1">Nucleus</location>
    </subcellularLocation>
</comment>
<keyword evidence="7" id="KW-0175">Coiled coil</keyword>
<dbReference type="Proteomes" id="UP001642484">
    <property type="component" value="Unassembled WGS sequence"/>
</dbReference>
<name>A0ABP0K8X3_9DINO</name>